<dbReference type="OrthoDB" id="3403133at2"/>
<name>A0A1H4JH67_RHOJO</name>
<protein>
    <recommendedName>
        <fullName evidence="4">TnsA endonuclease N terminal</fullName>
    </recommendedName>
</protein>
<dbReference type="EMBL" id="FNTL01000003">
    <property type="protein sequence ID" value="SEB45709.1"/>
    <property type="molecule type" value="Genomic_DNA"/>
</dbReference>
<dbReference type="NCBIfam" id="NF033179">
    <property type="entry name" value="TnsA_like_Actin"/>
    <property type="match status" value="1"/>
</dbReference>
<evidence type="ECO:0000313" key="3">
    <source>
        <dbReference type="Proteomes" id="UP000183407"/>
    </source>
</evidence>
<sequence>MIDVAFLIDLSPRCRFRHFSENRSRRVCGLILGLGGWVSAMTDEGSLMWAGLAGVVPGSEVAVRFRGDDGAFVDTTLRRLPVEEVLAGRPVREFRSWQGRRHYSGWYWSATTGGHVVYESRLELARILLADQDPTVVAVAAQPFLLEGVDGDRKRRHVPDLLLAHKDGALTVVDVKAAARVADPKVAAQFAWTRAVCERHGFGFEVWTGADAVLVENLRFLAGYRRPATIATELVPAVIDAAVMPVTISALERRLGLSVPQWLVRPVILHLLWRSWLVADLSRVLGGDTLVSAEVVA</sequence>
<dbReference type="EMBL" id="FNTL01000004">
    <property type="protein sequence ID" value="SED36247.1"/>
    <property type="molecule type" value="Genomic_DNA"/>
</dbReference>
<gene>
    <name evidence="1" type="ORF">SAMN04490220_0904</name>
    <name evidence="2" type="ORF">SAMN04490220_4286</name>
</gene>
<proteinExistence type="predicted"/>
<evidence type="ECO:0000313" key="1">
    <source>
        <dbReference type="EMBL" id="SEB45709.1"/>
    </source>
</evidence>
<reference evidence="1" key="1">
    <citation type="submission" date="2016-10" db="EMBL/GenBank/DDBJ databases">
        <authorList>
            <person name="de Groot N.N."/>
        </authorList>
    </citation>
    <scope>NUCLEOTIDE SEQUENCE [LARGE SCALE GENOMIC DNA]</scope>
    <source>
        <strain evidence="1">DSM 44719</strain>
    </source>
</reference>
<dbReference type="Proteomes" id="UP000183407">
    <property type="component" value="Unassembled WGS sequence"/>
</dbReference>
<evidence type="ECO:0000313" key="2">
    <source>
        <dbReference type="EMBL" id="SED36247.1"/>
    </source>
</evidence>
<evidence type="ECO:0008006" key="4">
    <source>
        <dbReference type="Google" id="ProtNLM"/>
    </source>
</evidence>
<dbReference type="RefSeq" id="WP_083400364.1">
    <property type="nucleotide sequence ID" value="NZ_FNTL01000003.1"/>
</dbReference>
<accession>A0A1H4JH67</accession>
<dbReference type="InterPro" id="IPR048000">
    <property type="entry name" value="TnsA-like"/>
</dbReference>
<organism evidence="1 3">
    <name type="scientific">Rhodococcus jostii</name>
    <dbReference type="NCBI Taxonomy" id="132919"/>
    <lineage>
        <taxon>Bacteria</taxon>
        <taxon>Bacillati</taxon>
        <taxon>Actinomycetota</taxon>
        <taxon>Actinomycetes</taxon>
        <taxon>Mycobacteriales</taxon>
        <taxon>Nocardiaceae</taxon>
        <taxon>Rhodococcus</taxon>
    </lineage>
</organism>
<dbReference type="AlphaFoldDB" id="A0A1H4JH67"/>
<reference evidence="3" key="2">
    <citation type="submission" date="2016-10" db="EMBL/GenBank/DDBJ databases">
        <authorList>
            <person name="Varghese N."/>
        </authorList>
    </citation>
    <scope>NUCLEOTIDE SEQUENCE [LARGE SCALE GENOMIC DNA]</scope>
    <source>
        <strain evidence="3">DSM 44719</strain>
    </source>
</reference>